<evidence type="ECO:0000256" key="7">
    <source>
        <dbReference type="ARBA" id="ARBA00023128"/>
    </source>
</evidence>
<keyword evidence="7 8" id="KW-0496">Mitochondrion</keyword>
<evidence type="ECO:0000256" key="2">
    <source>
        <dbReference type="ARBA" id="ARBA00004749"/>
    </source>
</evidence>
<feature type="region of interest" description="Disordered" evidence="9">
    <location>
        <begin position="596"/>
        <end position="616"/>
    </location>
</feature>
<dbReference type="AlphaFoldDB" id="A0A4S2KKZ4"/>
<dbReference type="Pfam" id="PF21392">
    <property type="entry name" value="COQ9_N"/>
    <property type="match status" value="1"/>
</dbReference>
<feature type="domain" description="Ubiquinone biosynthesis protein COQ9 HTH" evidence="11">
    <location>
        <begin position="618"/>
        <end position="648"/>
    </location>
</feature>
<dbReference type="GO" id="GO:0006744">
    <property type="term" value="P:ubiquinone biosynthetic process"/>
    <property type="evidence" value="ECO:0007669"/>
    <property type="project" value="UniProtKB-UniRule"/>
</dbReference>
<feature type="domain" description="COQ9 C-terminal" evidence="10">
    <location>
        <begin position="736"/>
        <end position="806"/>
    </location>
</feature>
<gene>
    <name evidence="12" type="ORF">DBV15_05932</name>
</gene>
<organism evidence="12 13">
    <name type="scientific">Temnothorax longispinosus</name>
    <dbReference type="NCBI Taxonomy" id="300112"/>
    <lineage>
        <taxon>Eukaryota</taxon>
        <taxon>Metazoa</taxon>
        <taxon>Ecdysozoa</taxon>
        <taxon>Arthropoda</taxon>
        <taxon>Hexapoda</taxon>
        <taxon>Insecta</taxon>
        <taxon>Pterygota</taxon>
        <taxon>Neoptera</taxon>
        <taxon>Endopterygota</taxon>
        <taxon>Hymenoptera</taxon>
        <taxon>Apocrita</taxon>
        <taxon>Aculeata</taxon>
        <taxon>Formicoidea</taxon>
        <taxon>Formicidae</taxon>
        <taxon>Myrmicinae</taxon>
        <taxon>Temnothorax</taxon>
    </lineage>
</organism>
<evidence type="ECO:0000256" key="4">
    <source>
        <dbReference type="ARBA" id="ARBA00022688"/>
    </source>
</evidence>
<dbReference type="PANTHER" id="PTHR21427:SF19">
    <property type="entry name" value="UBIQUINONE BIOSYNTHESIS PROTEIN COQ9, MITOCHONDRIAL"/>
    <property type="match status" value="1"/>
</dbReference>
<dbReference type="PANTHER" id="PTHR21427">
    <property type="entry name" value="UBIQUINONE BIOSYNTHESIS PROTEIN COQ9, MITOCHONDRIAL"/>
    <property type="match status" value="1"/>
</dbReference>
<proteinExistence type="inferred from homology"/>
<dbReference type="GO" id="GO:0008289">
    <property type="term" value="F:lipid binding"/>
    <property type="evidence" value="ECO:0007669"/>
    <property type="project" value="UniProtKB-UniRule"/>
</dbReference>
<comment type="similarity">
    <text evidence="3 8">Belongs to the COQ9 family.</text>
</comment>
<keyword evidence="6 8" id="KW-0446">Lipid-binding</keyword>
<evidence type="ECO:0000256" key="5">
    <source>
        <dbReference type="ARBA" id="ARBA00022946"/>
    </source>
</evidence>
<comment type="subcellular location">
    <subcellularLocation>
        <location evidence="1 8">Mitochondrion</location>
    </subcellularLocation>
</comment>
<dbReference type="InterPro" id="IPR013718">
    <property type="entry name" value="COQ9_C"/>
</dbReference>
<sequence>MANMMTHVVNQITNFLDECNTEKAIELLKADSSVTEEGLGRIMSVVVLNLTSSVLQHKKAAFECSSNVLMFIAENCDPKITILEFLKHVPHTSDHVNFCAILNTMRSCIMRIENKGKVIDWCLERFQMYILNLSLPDKVDDPEAASDGIIHTYKAVIVFLEPLVEEAIDINSKQEEGSVLGDYLLSFFIFLCGKPFCCLNKYIGEEPVYEELMDNIVTQALRLTGDILYSLDTVSQRKRRPTYFKAQCRAVPHDQIWTLNISNMAYANFYFYVITKENYWVNVPQVYNSYYILEMCAYFFEKLLSKDCSISNGLIFMEHVIKRISPHSVDSKVLELDIYTELFQPITKVMIYSNNDEQRKKAVRVFQEYIEIFNMEARYTIIFHLYEIVEHSGLLSFITGIFKSSIIQCLDSTPRNPQFLGRNMELLLKKVCNLPHGSSSDMVEMSDEIITALNLLRFLFIRDKNNETGIWNMVDMLKNDYLNPLRKGIDLCKAHWRVKTKDLEQQKKDLVKEEDYSKLMKANMEVTLTVGSEQLPAMPLSQKTCICYQVLNGLDVMESILIRVNECINMNEKFTQKSDECFRCLWTSRALLVDQSENDNRNAEPQQSGHEENDEEYEKNIKTKILSASLKFVPDMGWSKQAISAGAESVGYPGVIHGLFPNGSAALVLYFYSMCNRELNQILEKEAMVIETDSSSPRKTPEQQVRDAVETRLRMVIPYKKSWPQAMAIMTLPPNVPTALANLLTLVDDICYYAGDRSVDINWYIRRMILATIYKSTELYMLQDRSEDHKETWLFLERRIQDTLQVQMMLSSSNKPDEALNRVTETATAVFITARNILGLN</sequence>
<dbReference type="Proteomes" id="UP000310200">
    <property type="component" value="Unassembled WGS sequence"/>
</dbReference>
<comment type="caution">
    <text evidence="12">The sequence shown here is derived from an EMBL/GenBank/DDBJ whole genome shotgun (WGS) entry which is preliminary data.</text>
</comment>
<dbReference type="InterPro" id="IPR048674">
    <property type="entry name" value="COQ9_HTH"/>
</dbReference>
<keyword evidence="4 8" id="KW-0831">Ubiquinone biosynthesis</keyword>
<dbReference type="Gene3D" id="1.10.357.10">
    <property type="entry name" value="Tetracycline Repressor, domain 2"/>
    <property type="match status" value="1"/>
</dbReference>
<evidence type="ECO:0000313" key="13">
    <source>
        <dbReference type="Proteomes" id="UP000310200"/>
    </source>
</evidence>
<evidence type="ECO:0000313" key="12">
    <source>
        <dbReference type="EMBL" id="TGZ49886.1"/>
    </source>
</evidence>
<keyword evidence="13" id="KW-1185">Reference proteome</keyword>
<reference evidence="12 13" key="1">
    <citation type="journal article" date="2019" name="Philos. Trans. R. Soc. Lond., B, Biol. Sci.">
        <title>Ant behaviour and brain gene expression of defending hosts depend on the ecological success of the intruding social parasite.</title>
        <authorList>
            <person name="Kaur R."/>
            <person name="Stoldt M."/>
            <person name="Jongepier E."/>
            <person name="Feldmeyer B."/>
            <person name="Menzel F."/>
            <person name="Bornberg-Bauer E."/>
            <person name="Foitzik S."/>
        </authorList>
    </citation>
    <scope>NUCLEOTIDE SEQUENCE [LARGE SCALE GENOMIC DNA]</scope>
    <source>
        <tissue evidence="12">Whole body</tissue>
    </source>
</reference>
<comment type="function">
    <text evidence="8">Membrane-associated protein that warps the membrane surface to access and bind aromatic isoprenes with high specificity, including ubiquinone (CoQ) isoprene intermediates and presents them directly to Coq7, therefore facilitating the Coq7-mediated hydroxylase step. Participates in the biosynthesis of coenzyme Q, also named ubiquinone, an essential lipid-soluble electron transporter for aerobic cellular respiration.</text>
</comment>
<dbReference type="GO" id="GO:0005743">
    <property type="term" value="C:mitochondrial inner membrane"/>
    <property type="evidence" value="ECO:0007669"/>
    <property type="project" value="TreeGrafter"/>
</dbReference>
<evidence type="ECO:0000259" key="11">
    <source>
        <dbReference type="Pfam" id="PF21392"/>
    </source>
</evidence>
<evidence type="ECO:0000259" key="10">
    <source>
        <dbReference type="Pfam" id="PF08511"/>
    </source>
</evidence>
<dbReference type="Pfam" id="PF08568">
    <property type="entry name" value="Kinetochor_Ybp2"/>
    <property type="match status" value="1"/>
</dbReference>
<evidence type="ECO:0000256" key="8">
    <source>
        <dbReference type="RuleBase" id="RU366063"/>
    </source>
</evidence>
<evidence type="ECO:0000256" key="1">
    <source>
        <dbReference type="ARBA" id="ARBA00004173"/>
    </source>
</evidence>
<dbReference type="UniPathway" id="UPA00232"/>
<dbReference type="NCBIfam" id="TIGR02396">
    <property type="entry name" value="diverge_rpsU"/>
    <property type="match status" value="1"/>
</dbReference>
<dbReference type="InterPro" id="IPR012762">
    <property type="entry name" value="Ubiq_biosynth_COQ9"/>
</dbReference>
<dbReference type="Pfam" id="PF08511">
    <property type="entry name" value="COQ9"/>
    <property type="match status" value="1"/>
</dbReference>
<keyword evidence="12" id="KW-0830">Ubiquinone</keyword>
<dbReference type="InterPro" id="IPR013877">
    <property type="entry name" value="YAP-bd/ALF4/Glomulin"/>
</dbReference>
<evidence type="ECO:0000256" key="6">
    <source>
        <dbReference type="ARBA" id="ARBA00023121"/>
    </source>
</evidence>
<protein>
    <recommendedName>
        <fullName evidence="8">Ubiquinone biosynthesis protein</fullName>
    </recommendedName>
</protein>
<name>A0A4S2KKZ4_9HYME</name>
<dbReference type="FunFam" id="1.10.357.10:FF:000004">
    <property type="entry name" value="Ubiquinone biosynthesis protein COQ9, mitochondrial"/>
    <property type="match status" value="1"/>
</dbReference>
<accession>A0A4S2KKZ4</accession>
<evidence type="ECO:0000256" key="3">
    <source>
        <dbReference type="ARBA" id="ARBA00010766"/>
    </source>
</evidence>
<keyword evidence="5" id="KW-0809">Transit peptide</keyword>
<comment type="pathway">
    <text evidence="2 8">Cofactor biosynthesis; ubiquinone biosynthesis.</text>
</comment>
<evidence type="ECO:0000256" key="9">
    <source>
        <dbReference type="SAM" id="MobiDB-lite"/>
    </source>
</evidence>
<dbReference type="EMBL" id="QBLH01002082">
    <property type="protein sequence ID" value="TGZ49886.1"/>
    <property type="molecule type" value="Genomic_DNA"/>
</dbReference>
<dbReference type="STRING" id="300112.A0A4S2KKZ4"/>